<keyword evidence="2" id="KW-0378">Hydrolase</keyword>
<evidence type="ECO:0000313" key="2">
    <source>
        <dbReference type="EMBL" id="NKZ21292.1"/>
    </source>
</evidence>
<dbReference type="InterPro" id="IPR027417">
    <property type="entry name" value="P-loop_NTPase"/>
</dbReference>
<protein>
    <submittedName>
        <fullName evidence="2">DEAD/DEAH box helicase</fullName>
    </submittedName>
</protein>
<gene>
    <name evidence="2" type="ORF">HF992_10775</name>
</gene>
<name>A0A7X6N363_9STRE</name>
<dbReference type="Pfam" id="PF00176">
    <property type="entry name" value="SNF2-rel_dom"/>
    <property type="match status" value="1"/>
</dbReference>
<dbReference type="InterPro" id="IPR000330">
    <property type="entry name" value="SNF2_N"/>
</dbReference>
<sequence>MKKQEARTILVSIAPKIEIIESERLSFLEDQLKEQYFIQKEKEYADWIRGLPNGFLDRLNKQTSFQDINFLLKDSFYPTELFSNVEWVKMLYTLEKSLAYLSAYKQSLFPKVKELQKNLQYVVDNDKNSLFRLFQDRTIKHNVELAKKEIQLNYGLLVDLDNRLEKWNNFSEPTADELVALSEHKLDYSAKISQILKIDDSNTESYLFRQCLEMLALAEKFIKQNSKWKLIDDVKQVWNQIRETQIKAIEASYPVDLLGYADERVAKFLPNLSRNFDNLSAIWGCSNDFLQKMCHIPEEDIELIKTIISQIMSQGKEHYYPKLRVDNLSSLEFKLLGLLKFYKDYPKDRETREKAFLEQIESLKIKLEKIRTLASNRFMLNFLSEQQRKEWLEEEKGLYIAYNSFLTADDQNDILQFPAYSERELKADFVENSATFHALIEALTGSKKIYTPNDLPDLIVDKVKQVNINREGLGVTMRSYQEFGAQYILFYRNVLLGDEMGLGKTIQAISVANHLFQNDQQHTIVICPLSVLENWNREVKKMVAIADFRVQGV</sequence>
<dbReference type="GO" id="GO:0005524">
    <property type="term" value="F:ATP binding"/>
    <property type="evidence" value="ECO:0007669"/>
    <property type="project" value="InterPro"/>
</dbReference>
<feature type="domain" description="SNF2 N-terminal" evidence="1">
    <location>
        <begin position="490"/>
        <end position="545"/>
    </location>
</feature>
<keyword evidence="3" id="KW-1185">Reference proteome</keyword>
<organism evidence="2 3">
    <name type="scientific">Streptococcus ovuberis</name>
    <dbReference type="NCBI Taxonomy" id="1936207"/>
    <lineage>
        <taxon>Bacteria</taxon>
        <taxon>Bacillati</taxon>
        <taxon>Bacillota</taxon>
        <taxon>Bacilli</taxon>
        <taxon>Lactobacillales</taxon>
        <taxon>Streptococcaceae</taxon>
        <taxon>Streptococcus</taxon>
    </lineage>
</organism>
<dbReference type="InterPro" id="IPR038718">
    <property type="entry name" value="SNF2-like_sf"/>
</dbReference>
<dbReference type="PANTHER" id="PTHR10799">
    <property type="entry name" value="SNF2/RAD54 HELICASE FAMILY"/>
    <property type="match status" value="1"/>
</dbReference>
<keyword evidence="2" id="KW-0067">ATP-binding</keyword>
<keyword evidence="2" id="KW-0347">Helicase</keyword>
<dbReference type="AlphaFoldDB" id="A0A7X6N363"/>
<proteinExistence type="predicted"/>
<comment type="caution">
    <text evidence="2">The sequence shown here is derived from an EMBL/GenBank/DDBJ whole genome shotgun (WGS) entry which is preliminary data.</text>
</comment>
<dbReference type="Proteomes" id="UP000522720">
    <property type="component" value="Unassembled WGS sequence"/>
</dbReference>
<accession>A0A7X6N363</accession>
<dbReference type="GO" id="GO:0004386">
    <property type="term" value="F:helicase activity"/>
    <property type="evidence" value="ECO:0007669"/>
    <property type="project" value="UniProtKB-KW"/>
</dbReference>
<keyword evidence="2" id="KW-0547">Nucleotide-binding</keyword>
<dbReference type="EMBL" id="JAAXPR010000029">
    <property type="protein sequence ID" value="NKZ21292.1"/>
    <property type="molecule type" value="Genomic_DNA"/>
</dbReference>
<dbReference type="SUPFAM" id="SSF52540">
    <property type="entry name" value="P-loop containing nucleoside triphosphate hydrolases"/>
    <property type="match status" value="1"/>
</dbReference>
<reference evidence="2 3" key="1">
    <citation type="submission" date="2020-04" db="EMBL/GenBank/DDBJ databases">
        <title>MicrobeNet Type strains.</title>
        <authorList>
            <person name="Nicholson A.C."/>
        </authorList>
    </citation>
    <scope>NUCLEOTIDE SEQUENCE [LARGE SCALE GENOMIC DNA]</scope>
    <source>
        <strain evidence="2 3">CCUG 69612</strain>
    </source>
</reference>
<evidence type="ECO:0000313" key="3">
    <source>
        <dbReference type="Proteomes" id="UP000522720"/>
    </source>
</evidence>
<dbReference type="Gene3D" id="3.40.50.10810">
    <property type="entry name" value="Tandem AAA-ATPase domain"/>
    <property type="match status" value="1"/>
</dbReference>
<evidence type="ECO:0000259" key="1">
    <source>
        <dbReference type="Pfam" id="PF00176"/>
    </source>
</evidence>